<dbReference type="Gene3D" id="3.90.1720.10">
    <property type="entry name" value="endopeptidase domain like (from Nostoc punctiforme)"/>
    <property type="match status" value="1"/>
</dbReference>
<keyword evidence="2" id="KW-1185">Reference proteome</keyword>
<evidence type="ECO:0000313" key="1">
    <source>
        <dbReference type="EMBL" id="PQJ80737.1"/>
    </source>
</evidence>
<reference evidence="1 2" key="1">
    <citation type="submission" date="2016-12" db="EMBL/GenBank/DDBJ databases">
        <title>Trade-off between light-utilization and light-protection in marine flavobacteria.</title>
        <authorList>
            <person name="Kumagai Y."/>
            <person name="Yoshizawa S."/>
            <person name="Kogure K."/>
            <person name="Iwasaki W."/>
        </authorList>
    </citation>
    <scope>NUCLEOTIDE SEQUENCE [LARGE SCALE GENOMIC DNA]</scope>
    <source>
        <strain evidence="1 2">NBRC 108759</strain>
    </source>
</reference>
<accession>A0A2S7WT10</accession>
<name>A0A2S7WT10_9FLAO</name>
<dbReference type="Proteomes" id="UP000238882">
    <property type="component" value="Unassembled WGS sequence"/>
</dbReference>
<protein>
    <submittedName>
        <fullName evidence="1">Uncharacterized protein</fullName>
    </submittedName>
</protein>
<proteinExistence type="predicted"/>
<dbReference type="AlphaFoldDB" id="A0A2S7WT10"/>
<dbReference type="RefSeq" id="WP_105017344.1">
    <property type="nucleotide sequence ID" value="NZ_MSCN01000001.1"/>
</dbReference>
<gene>
    <name evidence="1" type="ORF">BTO18_16855</name>
</gene>
<evidence type="ECO:0000313" key="2">
    <source>
        <dbReference type="Proteomes" id="UP000238882"/>
    </source>
</evidence>
<dbReference type="OrthoDB" id="979616at2"/>
<comment type="caution">
    <text evidence="1">The sequence shown here is derived from an EMBL/GenBank/DDBJ whole genome shotgun (WGS) entry which is preliminary data.</text>
</comment>
<sequence length="303" mass="35034">MKKLQESDLQIGDILIFEDFDFNPEKKEKLEQDIQDILDDSNLSYLEKLNKIYSTTFNSLLHYLIAWFDPGKEGNNYRNIYHAGIWGNVNINRDKKLPPKFENCIVQAGGNGISCSSLRNNLEHQQVMKIYVCRLKEKGDDFENKITASIRDFYKNKGHYSNTTAWLLALICSLRYSKGTLHTLLEQKFGLLKADLLVYGILNLINSYNNNHQRNMIACSTLVAMMYKNAGYELPVDVFQGHLLQNELPKPNFDLKNITFDENMVTSDSSDKWPQLKEIIVTPRQLMESEDVKVVGYFEHIDS</sequence>
<organism evidence="1 2">
    <name type="scientific">Polaribacter porphyrae</name>
    <dbReference type="NCBI Taxonomy" id="1137780"/>
    <lineage>
        <taxon>Bacteria</taxon>
        <taxon>Pseudomonadati</taxon>
        <taxon>Bacteroidota</taxon>
        <taxon>Flavobacteriia</taxon>
        <taxon>Flavobacteriales</taxon>
        <taxon>Flavobacteriaceae</taxon>
    </lineage>
</organism>
<dbReference type="EMBL" id="MSCN01000001">
    <property type="protein sequence ID" value="PQJ80737.1"/>
    <property type="molecule type" value="Genomic_DNA"/>
</dbReference>